<dbReference type="PANTHER" id="PTHR33734">
    <property type="entry name" value="LYSM DOMAIN-CONTAINING GPI-ANCHORED PROTEIN 2"/>
    <property type="match status" value="1"/>
</dbReference>
<dbReference type="InterPro" id="IPR011105">
    <property type="entry name" value="Cell_wall_hydrolase_SleB"/>
</dbReference>
<dbReference type="CDD" id="cd00118">
    <property type="entry name" value="LysM"/>
    <property type="match status" value="4"/>
</dbReference>
<dbReference type="SUPFAM" id="SSF54106">
    <property type="entry name" value="LysM domain"/>
    <property type="match status" value="4"/>
</dbReference>
<reference evidence="3 4" key="1">
    <citation type="journal article" date="2019" name="Indoor Air">
        <title>Impacts of indoor surface finishes on bacterial viability.</title>
        <authorList>
            <person name="Hu J."/>
            <person name="Maamar S.B."/>
            <person name="Glawe A.J."/>
            <person name="Gottel N."/>
            <person name="Gilbert J.A."/>
            <person name="Hartmann E.M."/>
        </authorList>
    </citation>
    <scope>NUCLEOTIDE SEQUENCE [LARGE SCALE GENOMIC DNA]</scope>
    <source>
        <strain evidence="3 4">AF060A6</strain>
    </source>
</reference>
<feature type="domain" description="LysM" evidence="2">
    <location>
        <begin position="101"/>
        <end position="144"/>
    </location>
</feature>
<keyword evidence="1" id="KW-0812">Transmembrane</keyword>
<dbReference type="Proteomes" id="UP000306477">
    <property type="component" value="Unassembled WGS sequence"/>
</dbReference>
<feature type="transmembrane region" description="Helical" evidence="1">
    <location>
        <begin position="63"/>
        <end position="83"/>
    </location>
</feature>
<gene>
    <name evidence="3" type="ORF">E1I69_21155</name>
</gene>
<evidence type="ECO:0000313" key="4">
    <source>
        <dbReference type="Proteomes" id="UP000306477"/>
    </source>
</evidence>
<keyword evidence="4" id="KW-1185">Reference proteome</keyword>
<feature type="domain" description="LysM" evidence="2">
    <location>
        <begin position="157"/>
        <end position="200"/>
    </location>
</feature>
<dbReference type="InterPro" id="IPR042047">
    <property type="entry name" value="SleB_dom1"/>
</dbReference>
<name>A0A4S3PKU8_9BACI</name>
<dbReference type="Gene3D" id="6.20.240.60">
    <property type="match status" value="1"/>
</dbReference>
<protein>
    <submittedName>
        <fullName evidence="3">LysM peptidoglycan-binding domain-containing protein</fullName>
    </submittedName>
</protein>
<organism evidence="3 4">
    <name type="scientific">Bacillus timonensis</name>
    <dbReference type="NCBI Taxonomy" id="1033734"/>
    <lineage>
        <taxon>Bacteria</taxon>
        <taxon>Bacillati</taxon>
        <taxon>Bacillota</taxon>
        <taxon>Bacilli</taxon>
        <taxon>Bacillales</taxon>
        <taxon>Bacillaceae</taxon>
        <taxon>Bacillus</taxon>
    </lineage>
</organism>
<proteinExistence type="predicted"/>
<keyword evidence="1" id="KW-0472">Membrane</keyword>
<dbReference type="EMBL" id="SLUB01000064">
    <property type="protein sequence ID" value="THE09754.1"/>
    <property type="molecule type" value="Genomic_DNA"/>
</dbReference>
<dbReference type="SMART" id="SM00257">
    <property type="entry name" value="LysM"/>
    <property type="match status" value="4"/>
</dbReference>
<dbReference type="RefSeq" id="WP_136381529.1">
    <property type="nucleotide sequence ID" value="NZ_SLUB01000064.1"/>
</dbReference>
<accession>A0A4S3PKU8</accession>
<sequence>METFTHYKINETEQGLEVVLYLNENRTEFSAELGTIPNIQESSIKNEAVSFIKKKLPSLKINTVKVMAGGILLSILGIGALPADKAAAAKKTSTPSHSASLSYTVTAGDTLYSIAQLYGTTVNAIKEANHLTSDLLQVGQTLTIPSDGTSITIPTDNTYQVVSGDTLYSIAQRHGTSVDGIKKANQLSSDVLSIGQTLTIPSGNTSSPAQTTTTYQVVSGDTLYSIAQRHGTTVDIIKKTNNLTSNLLGIGQTLTLPSGGTATPAPTAEATYQVVPGDTLYSIATRNGTSVDAIKRANNLSTNLLEVGQELAIPSGSSKAPAKKPITTEQRSAYNQEEVEWLAKMIYSEARGESLEGQIAVGAVIMNRVKSPLFPNTVKDVLFEKSNGYYQFTPAETGVINTATPNSQHMEAAKRAISGEDPTNGALFFYNPDKTTSSYLRSRTVSKTIGNHVFAF</sequence>
<dbReference type="InterPro" id="IPR018392">
    <property type="entry name" value="LysM"/>
</dbReference>
<dbReference type="PROSITE" id="PS51782">
    <property type="entry name" value="LYSM"/>
    <property type="match status" value="4"/>
</dbReference>
<dbReference type="AlphaFoldDB" id="A0A4S3PKU8"/>
<dbReference type="Gene3D" id="1.10.10.2520">
    <property type="entry name" value="Cell wall hydrolase SleB, domain 1"/>
    <property type="match status" value="1"/>
</dbReference>
<keyword evidence="1" id="KW-1133">Transmembrane helix</keyword>
<dbReference type="Pfam" id="PF07486">
    <property type="entry name" value="Hydrolase_2"/>
    <property type="match status" value="1"/>
</dbReference>
<dbReference type="Gene3D" id="3.10.350.10">
    <property type="entry name" value="LysM domain"/>
    <property type="match status" value="4"/>
</dbReference>
<evidence type="ECO:0000259" key="2">
    <source>
        <dbReference type="PROSITE" id="PS51782"/>
    </source>
</evidence>
<dbReference type="GO" id="GO:0008932">
    <property type="term" value="F:lytic endotransglycosylase activity"/>
    <property type="evidence" value="ECO:0007669"/>
    <property type="project" value="TreeGrafter"/>
</dbReference>
<comment type="caution">
    <text evidence="3">The sequence shown here is derived from an EMBL/GenBank/DDBJ whole genome shotgun (WGS) entry which is preliminary data.</text>
</comment>
<dbReference type="InterPro" id="IPR036779">
    <property type="entry name" value="LysM_dom_sf"/>
</dbReference>
<dbReference type="GO" id="GO:0016787">
    <property type="term" value="F:hydrolase activity"/>
    <property type="evidence" value="ECO:0007669"/>
    <property type="project" value="InterPro"/>
</dbReference>
<evidence type="ECO:0000313" key="3">
    <source>
        <dbReference type="EMBL" id="THE09754.1"/>
    </source>
</evidence>
<dbReference type="OrthoDB" id="529831at2"/>
<dbReference type="PANTHER" id="PTHR33734:SF22">
    <property type="entry name" value="MEMBRANE-BOUND LYTIC MUREIN TRANSGLYCOSYLASE D"/>
    <property type="match status" value="1"/>
</dbReference>
<evidence type="ECO:0000256" key="1">
    <source>
        <dbReference type="SAM" id="Phobius"/>
    </source>
</evidence>
<dbReference type="Pfam" id="PF01476">
    <property type="entry name" value="LysM"/>
    <property type="match status" value="4"/>
</dbReference>
<feature type="domain" description="LysM" evidence="2">
    <location>
        <begin position="213"/>
        <end position="256"/>
    </location>
</feature>
<feature type="domain" description="LysM" evidence="2">
    <location>
        <begin position="270"/>
        <end position="313"/>
    </location>
</feature>